<evidence type="ECO:0000256" key="5">
    <source>
        <dbReference type="NCBIfam" id="TIGR02625"/>
    </source>
</evidence>
<dbReference type="GO" id="GO:0005737">
    <property type="term" value="C:cytoplasm"/>
    <property type="evidence" value="ECO:0007669"/>
    <property type="project" value="InterPro"/>
</dbReference>
<dbReference type="SUPFAM" id="SSF54909">
    <property type="entry name" value="Dimeric alpha+beta barrel"/>
    <property type="match status" value="1"/>
</dbReference>
<dbReference type="PANTHER" id="PTHR34389">
    <property type="entry name" value="L-RHAMNOSE MUTAROTASE"/>
    <property type="match status" value="1"/>
</dbReference>
<dbReference type="GO" id="GO:0062192">
    <property type="term" value="F:L-rhamnose mutarotase activity"/>
    <property type="evidence" value="ECO:0007669"/>
    <property type="project" value="UniProtKB-UniRule"/>
</dbReference>
<dbReference type="Gene3D" id="3.30.70.100">
    <property type="match status" value="1"/>
</dbReference>
<dbReference type="EC" id="5.1.3.32" evidence="5"/>
<keyword evidence="7" id="KW-1185">Reference proteome</keyword>
<accession>A0A4Y8UJW1</accession>
<proteinExistence type="predicted"/>
<keyword evidence="2 6" id="KW-0413">Isomerase</keyword>
<dbReference type="Proteomes" id="UP000297872">
    <property type="component" value="Unassembled WGS sequence"/>
</dbReference>
<evidence type="ECO:0000313" key="7">
    <source>
        <dbReference type="Proteomes" id="UP000297872"/>
    </source>
</evidence>
<dbReference type="RefSeq" id="WP_022110650.1">
    <property type="nucleotide sequence ID" value="NZ_CP137559.1"/>
</dbReference>
<sequence length="105" mass="12384">MKRFAFKMYLKKGCEKEYAKRHAAIWPELKQMIKDQGVSDYSIFWDKDTNLLFAVQKCDSDTNSQDTTNVDPITQKWWDMMADIMEVNPDNSPVSIPLEELFHMD</sequence>
<evidence type="ECO:0000256" key="1">
    <source>
        <dbReference type="ARBA" id="ARBA00022490"/>
    </source>
</evidence>
<dbReference type="GO" id="GO:0019301">
    <property type="term" value="P:rhamnose catabolic process"/>
    <property type="evidence" value="ECO:0007669"/>
    <property type="project" value="UniProtKB-UniRule"/>
</dbReference>
<organism evidence="6 7">
    <name type="scientific">Segatella hominis</name>
    <dbReference type="NCBI Taxonomy" id="2518605"/>
    <lineage>
        <taxon>Bacteria</taxon>
        <taxon>Pseudomonadati</taxon>
        <taxon>Bacteroidota</taxon>
        <taxon>Bacteroidia</taxon>
        <taxon>Bacteroidales</taxon>
        <taxon>Prevotellaceae</taxon>
        <taxon>Segatella</taxon>
    </lineage>
</organism>
<comment type="caution">
    <text evidence="6">The sequence shown here is derived from an EMBL/GenBank/DDBJ whole genome shotgun (WGS) entry which is preliminary data.</text>
</comment>
<keyword evidence="1" id="KW-0963">Cytoplasm</keyword>
<keyword evidence="4" id="KW-0684">Rhamnose metabolism</keyword>
<name>A0A4Y8UJW1_9BACT</name>
<dbReference type="EMBL" id="SGVY01000140">
    <property type="protein sequence ID" value="TFH67623.1"/>
    <property type="molecule type" value="Genomic_DNA"/>
</dbReference>
<evidence type="ECO:0000256" key="3">
    <source>
        <dbReference type="ARBA" id="ARBA00023277"/>
    </source>
</evidence>
<dbReference type="InterPro" id="IPR011008">
    <property type="entry name" value="Dimeric_a/b-barrel"/>
</dbReference>
<dbReference type="InterPro" id="IPR008000">
    <property type="entry name" value="Rham/fucose_mutarotase"/>
</dbReference>
<dbReference type="AlphaFoldDB" id="A0A4Y8UJW1"/>
<dbReference type="PANTHER" id="PTHR34389:SF2">
    <property type="entry name" value="L-RHAMNOSE MUTAROTASE"/>
    <property type="match status" value="1"/>
</dbReference>
<dbReference type="NCBIfam" id="TIGR02625">
    <property type="entry name" value="YiiL_rotase"/>
    <property type="match status" value="1"/>
</dbReference>
<evidence type="ECO:0000256" key="4">
    <source>
        <dbReference type="ARBA" id="ARBA00023308"/>
    </source>
</evidence>
<evidence type="ECO:0000256" key="2">
    <source>
        <dbReference type="ARBA" id="ARBA00023235"/>
    </source>
</evidence>
<gene>
    <name evidence="6" type="primary">rhaM</name>
    <name evidence="6" type="ORF">EXN75_17500</name>
</gene>
<keyword evidence="3" id="KW-0119">Carbohydrate metabolism</keyword>
<dbReference type="InterPro" id="IPR013448">
    <property type="entry name" value="L-rhamnose_mutarotase"/>
</dbReference>
<protein>
    <recommendedName>
        <fullName evidence="5">L-rhamnose mutarotase</fullName>
        <ecNumber evidence="5">5.1.3.32</ecNumber>
    </recommendedName>
</protein>
<dbReference type="OrthoDB" id="9799608at2"/>
<dbReference type="GeneID" id="302997041"/>
<evidence type="ECO:0000313" key="6">
    <source>
        <dbReference type="EMBL" id="TFH67623.1"/>
    </source>
</evidence>
<reference evidence="6 7" key="1">
    <citation type="submission" date="2019-02" db="EMBL/GenBank/DDBJ databases">
        <title>Draft Genome Sequence of the Prevotella sp. BCRC 81118, Isolated from Human Feces.</title>
        <authorList>
            <person name="Huang C.-H."/>
        </authorList>
    </citation>
    <scope>NUCLEOTIDE SEQUENCE [LARGE SCALE GENOMIC DNA]</scope>
    <source>
        <strain evidence="6 7">BCRC 81118</strain>
    </source>
</reference>
<dbReference type="Pfam" id="PF05336">
    <property type="entry name" value="rhaM"/>
    <property type="match status" value="1"/>
</dbReference>